<dbReference type="EMBL" id="CAJGYO010000002">
    <property type="protein sequence ID" value="CAD6211322.1"/>
    <property type="molecule type" value="Genomic_DNA"/>
</dbReference>
<dbReference type="EMBL" id="CAJGYO010000002">
    <property type="protein sequence ID" value="CAD6211331.1"/>
    <property type="molecule type" value="Genomic_DNA"/>
</dbReference>
<evidence type="ECO:0000313" key="2">
    <source>
        <dbReference type="EMBL" id="CAD6211331.1"/>
    </source>
</evidence>
<accession>A0A811MQT7</accession>
<dbReference type="OrthoDB" id="719986at2759"/>
<comment type="caution">
    <text evidence="2">The sequence shown here is derived from an EMBL/GenBank/DDBJ whole genome shotgun (WGS) entry which is preliminary data.</text>
</comment>
<dbReference type="Proteomes" id="UP000604825">
    <property type="component" value="Unassembled WGS sequence"/>
</dbReference>
<keyword evidence="3" id="KW-1185">Reference proteome</keyword>
<organism evidence="2 3">
    <name type="scientific">Miscanthus lutarioriparius</name>
    <dbReference type="NCBI Taxonomy" id="422564"/>
    <lineage>
        <taxon>Eukaryota</taxon>
        <taxon>Viridiplantae</taxon>
        <taxon>Streptophyta</taxon>
        <taxon>Embryophyta</taxon>
        <taxon>Tracheophyta</taxon>
        <taxon>Spermatophyta</taxon>
        <taxon>Magnoliopsida</taxon>
        <taxon>Liliopsida</taxon>
        <taxon>Poales</taxon>
        <taxon>Poaceae</taxon>
        <taxon>PACMAD clade</taxon>
        <taxon>Panicoideae</taxon>
        <taxon>Andropogonodae</taxon>
        <taxon>Andropogoneae</taxon>
        <taxon>Saccharinae</taxon>
        <taxon>Miscanthus</taxon>
    </lineage>
</organism>
<reference evidence="2" key="1">
    <citation type="submission" date="2020-10" db="EMBL/GenBank/DDBJ databases">
        <authorList>
            <person name="Han B."/>
            <person name="Lu T."/>
            <person name="Zhao Q."/>
            <person name="Huang X."/>
            <person name="Zhao Y."/>
        </authorList>
    </citation>
    <scope>NUCLEOTIDE SEQUENCE</scope>
</reference>
<evidence type="ECO:0000313" key="3">
    <source>
        <dbReference type="Proteomes" id="UP000604825"/>
    </source>
</evidence>
<sequence length="119" mass="12456">MGVLFSCPADDYDPLDLQEEAPAPATFSTAGAGEPAPAILRASLGSGKLHIEGSLSFKRAQAALLQVETEISIRTADAAAMPAPGPLLPRARFAEPAAADSPKHEAAALRLQKPIYMQY</sequence>
<dbReference type="AlphaFoldDB" id="A0A811MQT7"/>
<proteinExistence type="predicted"/>
<gene>
    <name evidence="1" type="ORF">NCGR_LOCUS7301</name>
    <name evidence="2" type="ORF">NCGR_LOCUS7310</name>
</gene>
<name>A0A811MQT7_9POAL</name>
<evidence type="ECO:0000313" key="1">
    <source>
        <dbReference type="EMBL" id="CAD6211322.1"/>
    </source>
</evidence>
<protein>
    <submittedName>
        <fullName evidence="2">Uncharacterized protein</fullName>
    </submittedName>
</protein>